<comment type="caution">
    <text evidence="6">The sequence shown here is derived from an EMBL/GenBank/DDBJ whole genome shotgun (WGS) entry which is preliminary data.</text>
</comment>
<keyword evidence="5" id="KW-0472">Membrane</keyword>
<accession>A0A0M0GE57</accession>
<keyword evidence="5" id="KW-0812">Transmembrane</keyword>
<dbReference type="Proteomes" id="UP000037109">
    <property type="component" value="Unassembled WGS sequence"/>
</dbReference>
<feature type="transmembrane region" description="Helical" evidence="5">
    <location>
        <begin position="61"/>
        <end position="82"/>
    </location>
</feature>
<feature type="transmembrane region" description="Helical" evidence="5">
    <location>
        <begin position="222"/>
        <end position="239"/>
    </location>
</feature>
<dbReference type="EMBL" id="LGUF01000007">
    <property type="protein sequence ID" value="KON87782.1"/>
    <property type="molecule type" value="Genomic_DNA"/>
</dbReference>
<keyword evidence="7" id="KW-1185">Reference proteome</keyword>
<sequence length="243" mass="24983">MWNAALWGGVSGSAVLFGALAAMFLPVRKKMIGYIMAFGTGVLIGAAAFELLGESVDNGGLLPTSIGFVAGAVTFTLFDILISNKGAQNRKRSAHKTAAASSGIVLFVGTIMDAIPESIMIGTSLLEADSVSFLLVTAIFISNFPEGLSSTSGMKKSGYSKKKIILLWSTVFVISGIASMAGYIFLDGASKEVLSGIAGFAGGAIIAMVASTMMPEAFEDSGPMTGFIAAIGLLASLVLDHFS</sequence>
<dbReference type="OrthoDB" id="1145132at2"/>
<evidence type="ECO:0000256" key="2">
    <source>
        <dbReference type="ARBA" id="ARBA00006939"/>
    </source>
</evidence>
<dbReference type="STRING" id="1459.AF332_13730"/>
<comment type="subcellular location">
    <subcellularLocation>
        <location evidence="1">Cell membrane</location>
        <topology evidence="1">Multi-pass membrane protein</topology>
    </subcellularLocation>
</comment>
<organism evidence="6 7">
    <name type="scientific">Sporosarcina globispora</name>
    <name type="common">Bacillus globisporus</name>
    <dbReference type="NCBI Taxonomy" id="1459"/>
    <lineage>
        <taxon>Bacteria</taxon>
        <taxon>Bacillati</taxon>
        <taxon>Bacillota</taxon>
        <taxon>Bacilli</taxon>
        <taxon>Bacillales</taxon>
        <taxon>Caryophanaceae</taxon>
        <taxon>Sporosarcina</taxon>
    </lineage>
</organism>
<evidence type="ECO:0000256" key="5">
    <source>
        <dbReference type="SAM" id="Phobius"/>
    </source>
</evidence>
<feature type="transmembrane region" description="Helical" evidence="5">
    <location>
        <begin position="165"/>
        <end position="186"/>
    </location>
</feature>
<keyword evidence="4" id="KW-0862">Zinc</keyword>
<keyword evidence="3" id="KW-1003">Cell membrane</keyword>
<feature type="transmembrane region" description="Helical" evidence="5">
    <location>
        <begin position="32"/>
        <end position="49"/>
    </location>
</feature>
<evidence type="ECO:0000256" key="4">
    <source>
        <dbReference type="ARBA" id="ARBA00022833"/>
    </source>
</evidence>
<evidence type="ECO:0000313" key="6">
    <source>
        <dbReference type="EMBL" id="KON87782.1"/>
    </source>
</evidence>
<proteinExistence type="inferred from homology"/>
<feature type="transmembrane region" description="Helical" evidence="5">
    <location>
        <begin position="192"/>
        <end position="210"/>
    </location>
</feature>
<keyword evidence="5" id="KW-1133">Transmembrane helix</keyword>
<dbReference type="GO" id="GO:0005886">
    <property type="term" value="C:plasma membrane"/>
    <property type="evidence" value="ECO:0007669"/>
    <property type="project" value="UniProtKB-SubCell"/>
</dbReference>
<dbReference type="RefSeq" id="WP_053435135.1">
    <property type="nucleotide sequence ID" value="NZ_LGUF01000007.1"/>
</dbReference>
<dbReference type="PATRIC" id="fig|1459.3.peg.2967"/>
<dbReference type="GO" id="GO:0005385">
    <property type="term" value="F:zinc ion transmembrane transporter activity"/>
    <property type="evidence" value="ECO:0007669"/>
    <property type="project" value="TreeGrafter"/>
</dbReference>
<protein>
    <submittedName>
        <fullName evidence="6">Membrane protein</fullName>
    </submittedName>
</protein>
<gene>
    <name evidence="6" type="ORF">AF332_13730</name>
</gene>
<evidence type="ECO:0000256" key="1">
    <source>
        <dbReference type="ARBA" id="ARBA00004651"/>
    </source>
</evidence>
<dbReference type="PANTHER" id="PTHR11040">
    <property type="entry name" value="ZINC/IRON TRANSPORTER"/>
    <property type="match status" value="1"/>
</dbReference>
<reference evidence="7" key="1">
    <citation type="submission" date="2015-07" db="EMBL/GenBank/DDBJ databases">
        <title>Fjat-10036 dsm4.</title>
        <authorList>
            <person name="Liu B."/>
            <person name="Wang J."/>
            <person name="Zhu Y."/>
            <person name="Liu G."/>
            <person name="Chen Q."/>
            <person name="Chen Z."/>
            <person name="Lan J."/>
            <person name="Che J."/>
            <person name="Ge C."/>
            <person name="Shi H."/>
            <person name="Pan Z."/>
            <person name="Liu X."/>
        </authorList>
    </citation>
    <scope>NUCLEOTIDE SEQUENCE [LARGE SCALE GENOMIC DNA]</scope>
    <source>
        <strain evidence="7">DSM 4</strain>
    </source>
</reference>
<dbReference type="AlphaFoldDB" id="A0A0M0GE57"/>
<dbReference type="PANTHER" id="PTHR11040:SF211">
    <property type="entry name" value="ZINC TRANSPORTER ZIP11"/>
    <property type="match status" value="1"/>
</dbReference>
<evidence type="ECO:0000256" key="3">
    <source>
        <dbReference type="ARBA" id="ARBA00022475"/>
    </source>
</evidence>
<comment type="similarity">
    <text evidence="2">Belongs to the ZIP transporter (TC 2.A.5) family.</text>
</comment>
<evidence type="ECO:0000313" key="7">
    <source>
        <dbReference type="Proteomes" id="UP000037109"/>
    </source>
</evidence>
<name>A0A0M0GE57_SPOGL</name>
<feature type="transmembrane region" description="Helical" evidence="5">
    <location>
        <begin position="6"/>
        <end position="25"/>
    </location>
</feature>